<gene>
    <name evidence="1" type="ORF">F2Q69_00048585</name>
</gene>
<name>A0A8S9PTB7_BRACR</name>
<reference evidence="1" key="1">
    <citation type="submission" date="2019-12" db="EMBL/GenBank/DDBJ databases">
        <title>Genome sequencing and annotation of Brassica cretica.</title>
        <authorList>
            <person name="Studholme D.J."/>
            <person name="Sarris P."/>
        </authorList>
    </citation>
    <scope>NUCLEOTIDE SEQUENCE</scope>
    <source>
        <strain evidence="1">PFS-109/04</strain>
        <tissue evidence="1">Leaf</tissue>
    </source>
</reference>
<evidence type="ECO:0000313" key="2">
    <source>
        <dbReference type="Proteomes" id="UP000712600"/>
    </source>
</evidence>
<accession>A0A8S9PTB7</accession>
<comment type="caution">
    <text evidence="1">The sequence shown here is derived from an EMBL/GenBank/DDBJ whole genome shotgun (WGS) entry which is preliminary data.</text>
</comment>
<dbReference type="Proteomes" id="UP000712600">
    <property type="component" value="Unassembled WGS sequence"/>
</dbReference>
<sequence length="140" mass="15466">MLASLLQSGGDSSVKSKLEGFGGDPRVVVASSINPRIVGGRLFFNGKCLMIPTNSWNNPAPSLLRGYAKVEPLSISKLNKFVLTAKPQVTGIKMERGRCYVSCFMYTRKLQRTVISFTFLSRNNTKAIGVLRYRVKMSIS</sequence>
<protein>
    <submittedName>
        <fullName evidence="1">Uncharacterized protein</fullName>
    </submittedName>
</protein>
<dbReference type="AlphaFoldDB" id="A0A8S9PTB7"/>
<dbReference type="EMBL" id="QGKX02001347">
    <property type="protein sequence ID" value="KAF3525877.1"/>
    <property type="molecule type" value="Genomic_DNA"/>
</dbReference>
<evidence type="ECO:0000313" key="1">
    <source>
        <dbReference type="EMBL" id="KAF3525877.1"/>
    </source>
</evidence>
<organism evidence="1 2">
    <name type="scientific">Brassica cretica</name>
    <name type="common">Mustard</name>
    <dbReference type="NCBI Taxonomy" id="69181"/>
    <lineage>
        <taxon>Eukaryota</taxon>
        <taxon>Viridiplantae</taxon>
        <taxon>Streptophyta</taxon>
        <taxon>Embryophyta</taxon>
        <taxon>Tracheophyta</taxon>
        <taxon>Spermatophyta</taxon>
        <taxon>Magnoliopsida</taxon>
        <taxon>eudicotyledons</taxon>
        <taxon>Gunneridae</taxon>
        <taxon>Pentapetalae</taxon>
        <taxon>rosids</taxon>
        <taxon>malvids</taxon>
        <taxon>Brassicales</taxon>
        <taxon>Brassicaceae</taxon>
        <taxon>Brassiceae</taxon>
        <taxon>Brassica</taxon>
    </lineage>
</organism>
<proteinExistence type="predicted"/>